<keyword evidence="3" id="KW-1185">Reference proteome</keyword>
<accession>A0ABW2UC92</accession>
<feature type="domain" description="Plastocyanin-like" evidence="1">
    <location>
        <begin position="7"/>
        <end position="41"/>
    </location>
</feature>
<comment type="caution">
    <text evidence="2">The sequence shown here is derived from an EMBL/GenBank/DDBJ whole genome shotgun (WGS) entry which is preliminary data.</text>
</comment>
<dbReference type="SUPFAM" id="SSF49503">
    <property type="entry name" value="Cupredoxins"/>
    <property type="match status" value="1"/>
</dbReference>
<protein>
    <recommendedName>
        <fullName evidence="1">Plastocyanin-like domain-containing protein</fullName>
    </recommendedName>
</protein>
<dbReference type="InterPro" id="IPR001117">
    <property type="entry name" value="Cu-oxidase_2nd"/>
</dbReference>
<evidence type="ECO:0000313" key="3">
    <source>
        <dbReference type="Proteomes" id="UP001596513"/>
    </source>
</evidence>
<dbReference type="InterPro" id="IPR008972">
    <property type="entry name" value="Cupredoxin"/>
</dbReference>
<proteinExistence type="predicted"/>
<dbReference type="Pfam" id="PF00394">
    <property type="entry name" value="Cu-oxidase"/>
    <property type="match status" value="1"/>
</dbReference>
<evidence type="ECO:0000313" key="2">
    <source>
        <dbReference type="EMBL" id="MFC7670644.1"/>
    </source>
</evidence>
<evidence type="ECO:0000259" key="1">
    <source>
        <dbReference type="Pfam" id="PF00394"/>
    </source>
</evidence>
<name>A0ABW2UC92_9BACT</name>
<dbReference type="EMBL" id="JBHTEK010000003">
    <property type="protein sequence ID" value="MFC7670644.1"/>
    <property type="molecule type" value="Genomic_DNA"/>
</dbReference>
<gene>
    <name evidence="2" type="ORF">ACFQT0_27135</name>
</gene>
<dbReference type="RefSeq" id="WP_380206436.1">
    <property type="nucleotide sequence ID" value="NZ_JBHTEK010000003.1"/>
</dbReference>
<organism evidence="2 3">
    <name type="scientific">Hymenobacter humi</name>
    <dbReference type="NCBI Taxonomy" id="1411620"/>
    <lineage>
        <taxon>Bacteria</taxon>
        <taxon>Pseudomonadati</taxon>
        <taxon>Bacteroidota</taxon>
        <taxon>Cytophagia</taxon>
        <taxon>Cytophagales</taxon>
        <taxon>Hymenobacteraceae</taxon>
        <taxon>Hymenobacter</taxon>
    </lineage>
</organism>
<dbReference type="Proteomes" id="UP001596513">
    <property type="component" value="Unassembled WGS sequence"/>
</dbReference>
<sequence>MQYAGGPMQVIAADGINVEPFPVSKLEIATAETYDLLVTIPPTGAAELRATANDITGYSSSYFGAGEPMKAPDLPRINYFQMMREMGSMGNMTGMDMGGNGQMDPKGGGMKGMDMKGGSGDMKGMSMPGSPAPQQPADPAMKGMNMQNGTMPAATAPSPQNRPMNMQEKAGKSMGTMQDKGGMPGMDMGGGMAGMSMGGSGGDFNYNQPAGSEPDHAGFHPAVARHQAHAHRQHAALRVVVR</sequence>
<reference evidence="3" key="1">
    <citation type="journal article" date="2019" name="Int. J. Syst. Evol. Microbiol.">
        <title>The Global Catalogue of Microorganisms (GCM) 10K type strain sequencing project: providing services to taxonomists for standard genome sequencing and annotation.</title>
        <authorList>
            <consortium name="The Broad Institute Genomics Platform"/>
            <consortium name="The Broad Institute Genome Sequencing Center for Infectious Disease"/>
            <person name="Wu L."/>
            <person name="Ma J."/>
        </authorList>
    </citation>
    <scope>NUCLEOTIDE SEQUENCE [LARGE SCALE GENOMIC DNA]</scope>
    <source>
        <strain evidence="3">JCM 19635</strain>
    </source>
</reference>
<dbReference type="Gene3D" id="2.60.40.420">
    <property type="entry name" value="Cupredoxins - blue copper proteins"/>
    <property type="match status" value="1"/>
</dbReference>